<proteinExistence type="predicted"/>
<evidence type="ECO:0000259" key="2">
    <source>
        <dbReference type="Pfam" id="PF13193"/>
    </source>
</evidence>
<dbReference type="AlphaFoldDB" id="A0A6B0SQF8"/>
<evidence type="ECO:0000313" key="4">
    <source>
        <dbReference type="Proteomes" id="UP000471521"/>
    </source>
</evidence>
<evidence type="ECO:0000313" key="3">
    <source>
        <dbReference type="EMBL" id="MXR19869.1"/>
    </source>
</evidence>
<feature type="domain" description="AMP-dependent synthetase/ligase" evidence="1">
    <location>
        <begin position="7"/>
        <end position="376"/>
    </location>
</feature>
<sequence length="515" mass="56546">MYYLEAFERTVRVHRDDTAIVTDDGRSFTYGEFDRRSTALSNAVTDRVGDAPLAVLALNSPAAAEAMIAGHKRGTPTVQLPFRGKPGELAEMLSTADANALVFDDANADTAVDVLEVSDVDVGFHVGDATVDRDDVVSYDAALEAADAELADDLPADGKTNVFYTSGTTSRPKAVAFDGEQMWVGAYQGVMEHGIDQTDVAIVTTPWYHMVTSDAWLYPHWLAGATTFLHSDFDPEEVLSYVDEYDATGLLAVPTQLSLLNDVQANADDPYDTGSLSYIRTGGSVVTETLVERTSKYLSESLYNTYGMTEGGPNFTFAHPSVQDEHPGTVGKESFSWEVRVVETAPIDEHPDPEAEVDRGEQGEIIARGPGVPDGYIDNPEAEAKTFFGEWLRTRDVAEVDEDGFLYVTDRVDNMFISGGENIYPAEVERTIDGHPLVSESMVFGQDDEEWGNKVTAVVVADQPVSGEELDKFCRMHDSLANYKRPREYVVREDPLPRTDTGTVERETVIAEHFE</sequence>
<comment type="caution">
    <text evidence="3">The sequence shown here is derived from an EMBL/GenBank/DDBJ whole genome shotgun (WGS) entry which is preliminary data.</text>
</comment>
<dbReference type="OrthoDB" id="193284at2157"/>
<protein>
    <submittedName>
        <fullName evidence="3">AMP-binding protein</fullName>
    </submittedName>
</protein>
<dbReference type="Gene3D" id="3.30.300.30">
    <property type="match status" value="1"/>
</dbReference>
<dbReference type="GO" id="GO:0016878">
    <property type="term" value="F:acid-thiol ligase activity"/>
    <property type="evidence" value="ECO:0007669"/>
    <property type="project" value="UniProtKB-ARBA"/>
</dbReference>
<feature type="domain" description="AMP-binding enzyme C-terminal" evidence="2">
    <location>
        <begin position="427"/>
        <end position="502"/>
    </location>
</feature>
<dbReference type="Pfam" id="PF13193">
    <property type="entry name" value="AMP-binding_C"/>
    <property type="match status" value="1"/>
</dbReference>
<dbReference type="PANTHER" id="PTHR43767:SF1">
    <property type="entry name" value="NONRIBOSOMAL PEPTIDE SYNTHASE PES1 (EUROFUNG)-RELATED"/>
    <property type="match status" value="1"/>
</dbReference>
<dbReference type="PANTHER" id="PTHR43767">
    <property type="entry name" value="LONG-CHAIN-FATTY-ACID--COA LIGASE"/>
    <property type="match status" value="1"/>
</dbReference>
<evidence type="ECO:0000259" key="1">
    <source>
        <dbReference type="Pfam" id="PF00501"/>
    </source>
</evidence>
<dbReference type="InterPro" id="IPR000873">
    <property type="entry name" value="AMP-dep_synth/lig_dom"/>
</dbReference>
<reference evidence="3 4" key="1">
    <citation type="submission" date="2019-12" db="EMBL/GenBank/DDBJ databases">
        <title>Isolation and characterization of three novel carbon monoxide-oxidizing members of Halobacteria from salione crusts and soils.</title>
        <authorList>
            <person name="Myers M.R."/>
            <person name="King G.M."/>
        </authorList>
    </citation>
    <scope>NUCLEOTIDE SEQUENCE [LARGE SCALE GENOMIC DNA]</scope>
    <source>
        <strain evidence="3 4">PCN9</strain>
    </source>
</reference>
<gene>
    <name evidence="3" type="ORF">GRX66_04365</name>
</gene>
<dbReference type="Proteomes" id="UP000471521">
    <property type="component" value="Unassembled WGS sequence"/>
</dbReference>
<accession>A0A6B0SQF8</accession>
<keyword evidence="4" id="KW-1185">Reference proteome</keyword>
<organism evidence="3 4">
    <name type="scientific">Halobacterium bonnevillei</name>
    <dbReference type="NCBI Taxonomy" id="2692200"/>
    <lineage>
        <taxon>Archaea</taxon>
        <taxon>Methanobacteriati</taxon>
        <taxon>Methanobacteriota</taxon>
        <taxon>Stenosarchaea group</taxon>
        <taxon>Halobacteria</taxon>
        <taxon>Halobacteriales</taxon>
        <taxon>Halobacteriaceae</taxon>
        <taxon>Halobacterium</taxon>
    </lineage>
</organism>
<name>A0A6B0SQF8_9EURY</name>
<dbReference type="Gene3D" id="3.40.50.12780">
    <property type="entry name" value="N-terminal domain of ligase-like"/>
    <property type="match status" value="1"/>
</dbReference>
<dbReference type="InterPro" id="IPR025110">
    <property type="entry name" value="AMP-bd_C"/>
</dbReference>
<dbReference type="SUPFAM" id="SSF56801">
    <property type="entry name" value="Acetyl-CoA synthetase-like"/>
    <property type="match status" value="1"/>
</dbReference>
<dbReference type="InterPro" id="IPR045851">
    <property type="entry name" value="AMP-bd_C_sf"/>
</dbReference>
<dbReference type="Pfam" id="PF00501">
    <property type="entry name" value="AMP-binding"/>
    <property type="match status" value="1"/>
</dbReference>
<dbReference type="EMBL" id="WUUU01000018">
    <property type="protein sequence ID" value="MXR19869.1"/>
    <property type="molecule type" value="Genomic_DNA"/>
</dbReference>
<dbReference type="RefSeq" id="WP_159525437.1">
    <property type="nucleotide sequence ID" value="NZ_WUUU01000018.1"/>
</dbReference>
<dbReference type="InterPro" id="IPR042099">
    <property type="entry name" value="ANL_N_sf"/>
</dbReference>
<dbReference type="InterPro" id="IPR050237">
    <property type="entry name" value="ATP-dep_AMP-bd_enzyme"/>
</dbReference>